<evidence type="ECO:0000256" key="2">
    <source>
        <dbReference type="ARBA" id="ARBA00022723"/>
    </source>
</evidence>
<feature type="domain" description="Fumarylacetoacetase-like C-terminal" evidence="3">
    <location>
        <begin position="53"/>
        <end position="248"/>
    </location>
</feature>
<sequence>MRLRHGGLDYWARLYDDATARLWTAAPWEGGTETDRLVPIKKGAILPPVTPSKIVCVGRNYREHAKELGHEVPPEPLLFMKPPSALLAHEGTVLLPPQSSRVEHEGELAVVVGATLRRADVATAARSIGGITCANDVTARDLQRKDVQFTRAKSFDTFCPIGPWLETEPGELASLSLRTRVNGETRQDGRVADMVWPVAELLAYVSSVMTLLPGDVLLTGTPAGVGPLAAGDVVEVEITGVGTLTHRVATEPA</sequence>
<dbReference type="EMBL" id="CP011125">
    <property type="protein sequence ID" value="AKF06483.1"/>
    <property type="molecule type" value="Genomic_DNA"/>
</dbReference>
<dbReference type="GO" id="GO:0016853">
    <property type="term" value="F:isomerase activity"/>
    <property type="evidence" value="ECO:0007669"/>
    <property type="project" value="UniProtKB-ARBA"/>
</dbReference>
<keyword evidence="4" id="KW-0378">Hydrolase</keyword>
<dbReference type="InterPro" id="IPR011234">
    <property type="entry name" value="Fumarylacetoacetase-like_C"/>
</dbReference>
<comment type="similarity">
    <text evidence="1">Belongs to the FAH family.</text>
</comment>
<organism evidence="4 5">
    <name type="scientific">Sandaracinus amylolyticus</name>
    <dbReference type="NCBI Taxonomy" id="927083"/>
    <lineage>
        <taxon>Bacteria</taxon>
        <taxon>Pseudomonadati</taxon>
        <taxon>Myxococcota</taxon>
        <taxon>Polyangia</taxon>
        <taxon>Polyangiales</taxon>
        <taxon>Sandaracinaceae</taxon>
        <taxon>Sandaracinus</taxon>
    </lineage>
</organism>
<dbReference type="PANTHER" id="PTHR11820:SF7">
    <property type="entry name" value="ACYLPYRUVASE FAHD1, MITOCHONDRIAL"/>
    <property type="match status" value="1"/>
</dbReference>
<dbReference type="SUPFAM" id="SSF56529">
    <property type="entry name" value="FAH"/>
    <property type="match status" value="1"/>
</dbReference>
<dbReference type="GO" id="GO:0046872">
    <property type="term" value="F:metal ion binding"/>
    <property type="evidence" value="ECO:0007669"/>
    <property type="project" value="UniProtKB-KW"/>
</dbReference>
<proteinExistence type="inferred from homology"/>
<evidence type="ECO:0000313" key="5">
    <source>
        <dbReference type="Proteomes" id="UP000034883"/>
    </source>
</evidence>
<dbReference type="AlphaFoldDB" id="A0A0F6W3N5"/>
<evidence type="ECO:0000313" key="4">
    <source>
        <dbReference type="EMBL" id="AKF06483.1"/>
    </source>
</evidence>
<dbReference type="InterPro" id="IPR036663">
    <property type="entry name" value="Fumarylacetoacetase_C_sf"/>
</dbReference>
<keyword evidence="2" id="KW-0479">Metal-binding</keyword>
<protein>
    <submittedName>
        <fullName evidence="4">Fumarylacetoacetate hydrolase family protein</fullName>
    </submittedName>
</protein>
<name>A0A0F6W3N5_9BACT</name>
<gene>
    <name evidence="4" type="ORF">DB32_003632</name>
</gene>
<reference evidence="4 5" key="1">
    <citation type="submission" date="2015-03" db="EMBL/GenBank/DDBJ databases">
        <title>Genome assembly of Sandaracinus amylolyticus DSM 53668.</title>
        <authorList>
            <person name="Sharma G."/>
            <person name="Subramanian S."/>
        </authorList>
    </citation>
    <scope>NUCLEOTIDE SEQUENCE [LARGE SCALE GENOMIC DNA]</scope>
    <source>
        <strain evidence="4 5">DSM 53668</strain>
    </source>
</reference>
<dbReference type="GO" id="GO:0019752">
    <property type="term" value="P:carboxylic acid metabolic process"/>
    <property type="evidence" value="ECO:0007669"/>
    <property type="project" value="UniProtKB-ARBA"/>
</dbReference>
<evidence type="ECO:0000256" key="1">
    <source>
        <dbReference type="ARBA" id="ARBA00010211"/>
    </source>
</evidence>
<dbReference type="STRING" id="927083.DB32_003632"/>
<dbReference type="Gene3D" id="3.90.850.10">
    <property type="entry name" value="Fumarylacetoacetase-like, C-terminal domain"/>
    <property type="match status" value="1"/>
</dbReference>
<dbReference type="KEGG" id="samy:DB32_003632"/>
<dbReference type="Proteomes" id="UP000034883">
    <property type="component" value="Chromosome"/>
</dbReference>
<evidence type="ECO:0000259" key="3">
    <source>
        <dbReference type="Pfam" id="PF01557"/>
    </source>
</evidence>
<dbReference type="GO" id="GO:0018773">
    <property type="term" value="F:acetylpyruvate hydrolase activity"/>
    <property type="evidence" value="ECO:0007669"/>
    <property type="project" value="TreeGrafter"/>
</dbReference>
<keyword evidence="5" id="KW-1185">Reference proteome</keyword>
<dbReference type="PANTHER" id="PTHR11820">
    <property type="entry name" value="ACYLPYRUVASE"/>
    <property type="match status" value="1"/>
</dbReference>
<dbReference type="FunFam" id="3.90.850.10:FF:000002">
    <property type="entry name" value="2-hydroxyhepta-2,4-diene-1,7-dioate isomerase"/>
    <property type="match status" value="1"/>
</dbReference>
<dbReference type="Pfam" id="PF01557">
    <property type="entry name" value="FAA_hydrolase"/>
    <property type="match status" value="1"/>
</dbReference>
<accession>A0A0F6W3N5</accession>